<reference evidence="1 2" key="2">
    <citation type="submission" date="2018-01" db="EMBL/GenBank/DDBJ databases">
        <title>Genomic study of Klebsiella pneumoniae.</title>
        <authorList>
            <person name="Yang Y."/>
            <person name="Bicalho R."/>
        </authorList>
    </citation>
    <scope>NUCLEOTIDE SEQUENCE [LARGE SCALE GENOMIC DNA]</scope>
    <source>
        <strain evidence="1 2">A11</strain>
    </source>
</reference>
<dbReference type="AlphaFoldDB" id="A0A2J4PHE4"/>
<evidence type="ECO:0000313" key="1">
    <source>
        <dbReference type="EMBL" id="PLL18245.1"/>
    </source>
</evidence>
<organism evidence="1 2">
    <name type="scientific">Klebsiella michiganensis</name>
    <dbReference type="NCBI Taxonomy" id="1134687"/>
    <lineage>
        <taxon>Bacteria</taxon>
        <taxon>Pseudomonadati</taxon>
        <taxon>Pseudomonadota</taxon>
        <taxon>Gammaproteobacteria</taxon>
        <taxon>Enterobacterales</taxon>
        <taxon>Enterobacteriaceae</taxon>
        <taxon>Klebsiella/Raoultella group</taxon>
        <taxon>Klebsiella</taxon>
    </lineage>
</organism>
<evidence type="ECO:0000313" key="2">
    <source>
        <dbReference type="Proteomes" id="UP000234505"/>
    </source>
</evidence>
<protein>
    <submittedName>
        <fullName evidence="1">Uncharacterized protein</fullName>
    </submittedName>
</protein>
<accession>A0A2J4PHE4</accession>
<dbReference type="Proteomes" id="UP000234505">
    <property type="component" value="Unassembled WGS sequence"/>
</dbReference>
<name>A0A2J4PHE4_9ENTR</name>
<sequence>MFPLYMGEHPLKENFIITGVGGCILMRKHINDDFIYCDEFINIAPKADDLWISKIIELSNSEVKICLPALENIQEISHSINCLSHGNTVYFKGAGVGKIYYKIKDFLLGYFGLVSSNNDVTMKKINKFFMENWTE</sequence>
<gene>
    <name evidence="1" type="ORF">CWN50_33195</name>
</gene>
<proteinExistence type="predicted"/>
<dbReference type="EMBL" id="PIDS01001920">
    <property type="protein sequence ID" value="PLL18245.1"/>
    <property type="molecule type" value="Genomic_DNA"/>
</dbReference>
<reference evidence="1 2" key="1">
    <citation type="submission" date="2017-11" db="EMBL/GenBank/DDBJ databases">
        <authorList>
            <person name="Han C.G."/>
        </authorList>
    </citation>
    <scope>NUCLEOTIDE SEQUENCE [LARGE SCALE GENOMIC DNA]</scope>
    <source>
        <strain evidence="1 2">A11</strain>
    </source>
</reference>
<comment type="caution">
    <text evidence="1">The sequence shown here is derived from an EMBL/GenBank/DDBJ whole genome shotgun (WGS) entry which is preliminary data.</text>
</comment>